<dbReference type="KEGG" id="kmn:HW532_19055"/>
<reference evidence="1 2" key="1">
    <citation type="submission" date="2020-06" db="EMBL/GenBank/DDBJ databases">
        <title>Genome sequence of 2 isolates from Red Sea Mangroves.</title>
        <authorList>
            <person name="Sefrji F."/>
            <person name="Michoud G."/>
            <person name="Merlino G."/>
            <person name="Daffonchio D."/>
        </authorList>
    </citation>
    <scope>NUCLEOTIDE SEQUENCE [LARGE SCALE GENOMIC DNA]</scope>
    <source>
        <strain evidence="1 2">R1DC25</strain>
    </source>
</reference>
<protein>
    <recommendedName>
        <fullName evidence="3">ArsR family transcriptional regulator</fullName>
    </recommendedName>
</protein>
<gene>
    <name evidence="1" type="ORF">HW532_19055</name>
</gene>
<evidence type="ECO:0008006" key="3">
    <source>
        <dbReference type="Google" id="ProtNLM"/>
    </source>
</evidence>
<name>A0A7S8C737_9HYPH</name>
<evidence type="ECO:0000313" key="1">
    <source>
        <dbReference type="EMBL" id="QPC44615.1"/>
    </source>
</evidence>
<proteinExistence type="predicted"/>
<dbReference type="InterPro" id="IPR036390">
    <property type="entry name" value="WH_DNA-bd_sf"/>
</dbReference>
<dbReference type="Proteomes" id="UP000593594">
    <property type="component" value="Chromosome"/>
</dbReference>
<organism evidence="1 2">
    <name type="scientific">Kaustia mangrovi</name>
    <dbReference type="NCBI Taxonomy" id="2593653"/>
    <lineage>
        <taxon>Bacteria</taxon>
        <taxon>Pseudomonadati</taxon>
        <taxon>Pseudomonadota</taxon>
        <taxon>Alphaproteobacteria</taxon>
        <taxon>Hyphomicrobiales</taxon>
        <taxon>Parvibaculaceae</taxon>
        <taxon>Kaustia</taxon>
    </lineage>
</organism>
<dbReference type="EMBL" id="CP058214">
    <property type="protein sequence ID" value="QPC44615.1"/>
    <property type="molecule type" value="Genomic_DNA"/>
</dbReference>
<accession>A0A7S8C737</accession>
<sequence>MSMDRIIREEARLIILRALAEQDDEQLNSELLRVTLETFGISRMRAWVHGELAYLAEMGAVTVTEAGSVRVAQLTELGARHLARNVAIEGVKRPSRPEA</sequence>
<dbReference type="SUPFAM" id="SSF46785">
    <property type="entry name" value="Winged helix' DNA-binding domain"/>
    <property type="match status" value="1"/>
</dbReference>
<dbReference type="AlphaFoldDB" id="A0A7S8C737"/>
<keyword evidence="2" id="KW-1185">Reference proteome</keyword>
<evidence type="ECO:0000313" key="2">
    <source>
        <dbReference type="Proteomes" id="UP000593594"/>
    </source>
</evidence>